<dbReference type="InParanoid" id="L5KEF7"/>
<organism evidence="2 3">
    <name type="scientific">Pteropus alecto</name>
    <name type="common">Black flying fox</name>
    <dbReference type="NCBI Taxonomy" id="9402"/>
    <lineage>
        <taxon>Eukaryota</taxon>
        <taxon>Metazoa</taxon>
        <taxon>Chordata</taxon>
        <taxon>Craniata</taxon>
        <taxon>Vertebrata</taxon>
        <taxon>Euteleostomi</taxon>
        <taxon>Mammalia</taxon>
        <taxon>Eutheria</taxon>
        <taxon>Laurasiatheria</taxon>
        <taxon>Chiroptera</taxon>
        <taxon>Yinpterochiroptera</taxon>
        <taxon>Pteropodoidea</taxon>
        <taxon>Pteropodidae</taxon>
        <taxon>Pteropodinae</taxon>
        <taxon>Pteropus</taxon>
    </lineage>
</organism>
<dbReference type="EMBL" id="KB030789">
    <property type="protein sequence ID" value="ELK09930.1"/>
    <property type="molecule type" value="Genomic_DNA"/>
</dbReference>
<evidence type="ECO:0000313" key="2">
    <source>
        <dbReference type="EMBL" id="ELK09930.1"/>
    </source>
</evidence>
<keyword evidence="3" id="KW-1185">Reference proteome</keyword>
<name>L5KEF7_PTEAL</name>
<evidence type="ECO:0000313" key="3">
    <source>
        <dbReference type="Proteomes" id="UP000010552"/>
    </source>
</evidence>
<evidence type="ECO:0000256" key="1">
    <source>
        <dbReference type="SAM" id="MobiDB-lite"/>
    </source>
</evidence>
<gene>
    <name evidence="2" type="ORF">PAL_GLEAN10013177</name>
</gene>
<sequence length="210" mass="23320">MAPGSARRFAEVPPQPGSPQLGARPGDQEALIQGRQALCVLYNAPHNPPPRLVWSQVRVTAQTDMRENTALLPQLSPNIRKEGDSWQSFQRGAQRSYLHGRSWRQTVAGPTFPCLRLIPLVLWTHLCAARSGHRSPPVFTSNPLLYTGLPLQQPPSLLPLPALLCGLLHLLLSASRHSPRWDVRCLSFVPRETPTFALGGICQRRWDPGQ</sequence>
<dbReference type="Proteomes" id="UP000010552">
    <property type="component" value="Unassembled WGS sequence"/>
</dbReference>
<feature type="region of interest" description="Disordered" evidence="1">
    <location>
        <begin position="1"/>
        <end position="25"/>
    </location>
</feature>
<protein>
    <submittedName>
        <fullName evidence="2">Uncharacterized protein</fullName>
    </submittedName>
</protein>
<proteinExistence type="predicted"/>
<reference evidence="3" key="1">
    <citation type="journal article" date="2013" name="Science">
        <title>Comparative analysis of bat genomes provides insight into the evolution of flight and immunity.</title>
        <authorList>
            <person name="Zhang G."/>
            <person name="Cowled C."/>
            <person name="Shi Z."/>
            <person name="Huang Z."/>
            <person name="Bishop-Lilly K.A."/>
            <person name="Fang X."/>
            <person name="Wynne J.W."/>
            <person name="Xiong Z."/>
            <person name="Baker M.L."/>
            <person name="Zhao W."/>
            <person name="Tachedjian M."/>
            <person name="Zhu Y."/>
            <person name="Zhou P."/>
            <person name="Jiang X."/>
            <person name="Ng J."/>
            <person name="Yang L."/>
            <person name="Wu L."/>
            <person name="Xiao J."/>
            <person name="Feng Y."/>
            <person name="Chen Y."/>
            <person name="Sun X."/>
            <person name="Zhang Y."/>
            <person name="Marsh G.A."/>
            <person name="Crameri G."/>
            <person name="Broder C.C."/>
            <person name="Frey K.G."/>
            <person name="Wang L.F."/>
            <person name="Wang J."/>
        </authorList>
    </citation>
    <scope>NUCLEOTIDE SEQUENCE [LARGE SCALE GENOMIC DNA]</scope>
</reference>
<dbReference type="AlphaFoldDB" id="L5KEF7"/>
<accession>L5KEF7</accession>